<dbReference type="SUPFAM" id="SSF58113">
    <property type="entry name" value="Apolipoprotein A-I"/>
    <property type="match status" value="1"/>
</dbReference>
<accession>A0ABV8TYX8</accession>
<evidence type="ECO:0000313" key="2">
    <source>
        <dbReference type="EMBL" id="MFC4336015.1"/>
    </source>
</evidence>
<evidence type="ECO:0008006" key="4">
    <source>
        <dbReference type="Google" id="ProtNLM"/>
    </source>
</evidence>
<protein>
    <recommendedName>
        <fullName evidence="4">Phage-related protein</fullName>
    </recommendedName>
</protein>
<comment type="caution">
    <text evidence="2">The sequence shown here is derived from an EMBL/GenBank/DDBJ whole genome shotgun (WGS) entry which is preliminary data.</text>
</comment>
<evidence type="ECO:0000256" key="1">
    <source>
        <dbReference type="SAM" id="Coils"/>
    </source>
</evidence>
<dbReference type="EMBL" id="JBHSDK010000015">
    <property type="protein sequence ID" value="MFC4336015.1"/>
    <property type="molecule type" value="Genomic_DNA"/>
</dbReference>
<keyword evidence="3" id="KW-1185">Reference proteome</keyword>
<dbReference type="RefSeq" id="WP_380621433.1">
    <property type="nucleotide sequence ID" value="NZ_JBHSDK010000015.1"/>
</dbReference>
<reference evidence="3" key="1">
    <citation type="journal article" date="2019" name="Int. J. Syst. Evol. Microbiol.">
        <title>The Global Catalogue of Microorganisms (GCM) 10K type strain sequencing project: providing services to taxonomists for standard genome sequencing and annotation.</title>
        <authorList>
            <consortium name="The Broad Institute Genomics Platform"/>
            <consortium name="The Broad Institute Genome Sequencing Center for Infectious Disease"/>
            <person name="Wu L."/>
            <person name="Ma J."/>
        </authorList>
    </citation>
    <scope>NUCLEOTIDE SEQUENCE [LARGE SCALE GENOMIC DNA]</scope>
    <source>
        <strain evidence="3">IBRC-M 10908</strain>
    </source>
</reference>
<gene>
    <name evidence="2" type="ORF">ACFPET_12450</name>
</gene>
<keyword evidence="1" id="KW-0175">Coiled coil</keyword>
<sequence length="1145" mass="121862">MPKVNTVGKVAIKVLPSTTGFGRQVKKELNGALKRIEKQLRKVAIKIDLAEASAAQVRERIRAWAENLDPWAVDVTLDQSSMSQASAKLKAWQAQFNEARMELKLDGTDAAEAQLKTFLSEQRQVLIGLELPDEEQAKAEQALADWENDNEPRDIRIVPDLSRTAVTLTNRRIGWLTRARQVVISPVIDNAAFTNVATTLAALSGARLAWTGLDKITNQLKDLDKALPIWSAWSLGLANVTGWLAAATSNLLSLGAGLAATLPAALALPGILTGIGIGLGALVAVVKDFNQVLPEVKDQLAVLQDQMSAAFWARAAEPIRGMIDTLFPAFAAGLRDTSSVLGTFAANLSTSLAASLESSIPGMFADLTTSIEIAATATDAYAETIRILGEVGAGMLPRLSAWFTDNAEAFAAFLQRAEADGSLQRWVDTAVENLGHLGDIIAATFSTFSGLAGAAADAGAASLESFAARMQSISDVVNSPEFQEPLTAFLASAHRGMQALADTAGPAVRDLFITLGETMQTILPVAGHALGTLAGGLAEVAASPAVQGGLTDLFNGIALAIYDLEPLWGPLGAGLGALLSLGGQFAESAGPLLAGVFGTLAETAAIVAPALEPVVAVLAGGLLSAVQAAAPLVLAAAEAFAGFAAAIPFDQISGFATAFGGPILEAVFGLGAAFAPLIEFGGRLVAEVLAPLAAEWLPKIAAIVTGFINDGLTPLISAFGRLVDLLEPILLPALKFVGDVLLDSIVFAFEGAMQVVTGFLEIISGLIDFVVGVFTGDWELAWSGVKSIFEGIWDLIVGGLKLAWVLLTDVILGGAGKLLGKLGEWAAKLWPRFQKWFGDLWRKAVALQGEWTLKLLNKIKEWGTSFIEWVKSLWPRFKKWFGDLWDKAVLLQARMNEKMLAKIREWGESLINWVKGLGRKFVDKFKDMWRKVVDGVKSWARNMVRKLGEVKDGMIDRANQIKSLLPKKFQQAIDKAITSVKKLPSKAKKALKGIKDTLIEAGKNLIRGFITGIQDMWGDVQDSLGDLTDALTDWKGPPEKDRKLLIGAGQLVIEGFIEGLESKYAAVRASLAGLSREVADTEIAPVEAPDVVGEATAVLHRSASARGETEGAGGRVLNYYAAPNQSLSEEEALFVVAARSRRLGW</sequence>
<dbReference type="Proteomes" id="UP001595823">
    <property type="component" value="Unassembled WGS sequence"/>
</dbReference>
<name>A0ABV8TYX8_9ACTN</name>
<proteinExistence type="predicted"/>
<feature type="coiled-coil region" evidence="1">
    <location>
        <begin position="26"/>
        <end position="102"/>
    </location>
</feature>
<organism evidence="2 3">
    <name type="scientific">Salininema proteolyticum</name>
    <dbReference type="NCBI Taxonomy" id="1607685"/>
    <lineage>
        <taxon>Bacteria</taxon>
        <taxon>Bacillati</taxon>
        <taxon>Actinomycetota</taxon>
        <taxon>Actinomycetes</taxon>
        <taxon>Glycomycetales</taxon>
        <taxon>Glycomycetaceae</taxon>
        <taxon>Salininema</taxon>
    </lineage>
</organism>
<evidence type="ECO:0000313" key="3">
    <source>
        <dbReference type="Proteomes" id="UP001595823"/>
    </source>
</evidence>